<protein>
    <submittedName>
        <fullName evidence="9">L-lactate dehydrogenase 2</fullName>
    </submittedName>
</protein>
<evidence type="ECO:0000256" key="3">
    <source>
        <dbReference type="ARBA" id="ARBA00023027"/>
    </source>
</evidence>
<name>A0A917RZ65_9BACL</name>
<comment type="similarity">
    <text evidence="1">Belongs to the LDH/MDH superfamily. LDH family.</text>
</comment>
<accession>A0A917RZ65</accession>
<dbReference type="RefSeq" id="WP_188801920.1">
    <property type="nucleotide sequence ID" value="NZ_BMOK01000003.1"/>
</dbReference>
<feature type="binding site" evidence="5">
    <location>
        <begin position="10"/>
        <end position="15"/>
    </location>
    <ligand>
        <name>NAD(+)</name>
        <dbReference type="ChEBI" id="CHEBI:57540"/>
    </ligand>
</feature>
<evidence type="ECO:0000256" key="2">
    <source>
        <dbReference type="ARBA" id="ARBA00023002"/>
    </source>
</evidence>
<reference evidence="9" key="2">
    <citation type="submission" date="2020-09" db="EMBL/GenBank/DDBJ databases">
        <authorList>
            <person name="Sun Q."/>
            <person name="Ohkuma M."/>
        </authorList>
    </citation>
    <scope>NUCLEOTIDE SEQUENCE</scope>
    <source>
        <strain evidence="9">JCM 15325</strain>
    </source>
</reference>
<dbReference type="InterPro" id="IPR022383">
    <property type="entry name" value="Lactate/malate_DH_C"/>
</dbReference>
<dbReference type="AlphaFoldDB" id="A0A917RZ65"/>
<dbReference type="GO" id="GO:0006089">
    <property type="term" value="P:lactate metabolic process"/>
    <property type="evidence" value="ECO:0007669"/>
    <property type="project" value="TreeGrafter"/>
</dbReference>
<dbReference type="InterPro" id="IPR036291">
    <property type="entry name" value="NAD(P)-bd_dom_sf"/>
</dbReference>
<dbReference type="Gene3D" id="3.90.110.10">
    <property type="entry name" value="Lactate dehydrogenase/glycoside hydrolase, family 4, C-terminal"/>
    <property type="match status" value="1"/>
</dbReference>
<feature type="binding site" evidence="5">
    <location>
        <position position="35"/>
    </location>
    <ligand>
        <name>NAD(+)</name>
        <dbReference type="ChEBI" id="CHEBI:57540"/>
    </ligand>
</feature>
<dbReference type="SUPFAM" id="SSF56327">
    <property type="entry name" value="LDH C-terminal domain-like"/>
    <property type="match status" value="1"/>
</dbReference>
<dbReference type="Proteomes" id="UP000654670">
    <property type="component" value="Unassembled WGS sequence"/>
</dbReference>
<feature type="binding site" evidence="5">
    <location>
        <begin position="123"/>
        <end position="125"/>
    </location>
    <ligand>
        <name>NAD(+)</name>
        <dbReference type="ChEBI" id="CHEBI:57540"/>
    </ligand>
</feature>
<reference evidence="9" key="1">
    <citation type="journal article" date="2014" name="Int. J. Syst. Evol. Microbiol.">
        <title>Complete genome sequence of Corynebacterium casei LMG S-19264T (=DSM 44701T), isolated from a smear-ripened cheese.</title>
        <authorList>
            <consortium name="US DOE Joint Genome Institute (JGI-PGF)"/>
            <person name="Walter F."/>
            <person name="Albersmeier A."/>
            <person name="Kalinowski J."/>
            <person name="Ruckert C."/>
        </authorList>
    </citation>
    <scope>NUCLEOTIDE SEQUENCE</scope>
    <source>
        <strain evidence="9">JCM 15325</strain>
    </source>
</reference>
<feature type="domain" description="Lactate/malate dehydrogenase C-terminal" evidence="8">
    <location>
        <begin position="150"/>
        <end position="312"/>
    </location>
</feature>
<feature type="active site" description="Proton acceptor" evidence="4">
    <location>
        <position position="180"/>
    </location>
</feature>
<dbReference type="Pfam" id="PF02866">
    <property type="entry name" value="Ldh_1_C"/>
    <property type="match status" value="1"/>
</dbReference>
<evidence type="ECO:0000313" key="10">
    <source>
        <dbReference type="Proteomes" id="UP000654670"/>
    </source>
</evidence>
<dbReference type="PIRSF" id="PIRSF000102">
    <property type="entry name" value="Lac_mal_DH"/>
    <property type="match status" value="1"/>
</dbReference>
<gene>
    <name evidence="9" type="primary">ldh2</name>
    <name evidence="9" type="ORF">GCM10007968_09310</name>
</gene>
<keyword evidence="10" id="KW-1185">Reference proteome</keyword>
<dbReference type="GO" id="GO:0004459">
    <property type="term" value="F:L-lactate dehydrogenase (NAD+) activity"/>
    <property type="evidence" value="ECO:0007669"/>
    <property type="project" value="TreeGrafter"/>
</dbReference>
<comment type="caution">
    <text evidence="9">The sequence shown here is derived from an EMBL/GenBank/DDBJ whole genome shotgun (WGS) entry which is preliminary data.</text>
</comment>
<evidence type="ECO:0000256" key="5">
    <source>
        <dbReference type="PIRSR" id="PIRSR000102-3"/>
    </source>
</evidence>
<organism evidence="9 10">
    <name type="scientific">Sporolactobacillus putidus</name>
    <dbReference type="NCBI Taxonomy" id="492735"/>
    <lineage>
        <taxon>Bacteria</taxon>
        <taxon>Bacillati</taxon>
        <taxon>Bacillota</taxon>
        <taxon>Bacilli</taxon>
        <taxon>Bacillales</taxon>
        <taxon>Sporolactobacillaceae</taxon>
        <taxon>Sporolactobacillus</taxon>
    </lineage>
</organism>
<dbReference type="PANTHER" id="PTHR43128:SF16">
    <property type="entry name" value="L-LACTATE DEHYDROGENASE"/>
    <property type="match status" value="1"/>
</dbReference>
<keyword evidence="3 5" id="KW-0520">NAD</keyword>
<dbReference type="Gene3D" id="3.40.50.720">
    <property type="entry name" value="NAD(P)-binding Rossmann-like Domain"/>
    <property type="match status" value="1"/>
</dbReference>
<evidence type="ECO:0000259" key="7">
    <source>
        <dbReference type="Pfam" id="PF00056"/>
    </source>
</evidence>
<dbReference type="InterPro" id="IPR015955">
    <property type="entry name" value="Lactate_DH/Glyco_Ohase_4_C"/>
</dbReference>
<dbReference type="PRINTS" id="PR00086">
    <property type="entry name" value="LLDHDRGNASE"/>
</dbReference>
<dbReference type="PANTHER" id="PTHR43128">
    <property type="entry name" value="L-2-HYDROXYCARBOXYLATE DEHYDROGENASE (NAD(P)(+))"/>
    <property type="match status" value="1"/>
</dbReference>
<dbReference type="InterPro" id="IPR001557">
    <property type="entry name" value="L-lactate/malate_DH"/>
</dbReference>
<dbReference type="SUPFAM" id="SSF51735">
    <property type="entry name" value="NAD(P)-binding Rossmann-fold domains"/>
    <property type="match status" value="1"/>
</dbReference>
<evidence type="ECO:0000256" key="6">
    <source>
        <dbReference type="RuleBase" id="RU003369"/>
    </source>
</evidence>
<dbReference type="Pfam" id="PF00056">
    <property type="entry name" value="Ldh_1_N"/>
    <property type="match status" value="1"/>
</dbReference>
<evidence type="ECO:0000256" key="1">
    <source>
        <dbReference type="ARBA" id="ARBA00006054"/>
    </source>
</evidence>
<dbReference type="EMBL" id="BMOK01000003">
    <property type="protein sequence ID" value="GGL47375.1"/>
    <property type="molecule type" value="Genomic_DNA"/>
</dbReference>
<sequence>MKNNKLVIVGVGHVGSQVLTDALALNLFAEIAVIDQDREKAEGEALDGSHITPFTYCPNTELYAADYDTCKDADVIIVAAGPSVQKDAQFQDRGTLIGKNVSVIREVMAGISNYTKDAIIIFITNPLDSMVYLAGNFFDYPKNRIFGTGTCLDSARFRKIVANKYGVDPKSVHGYMLGEHGSTAFPVWSLLNIEGIGINRLDDYFSLDTPLDKEQIAQNVVETGFDILHLKGWTNSGVAMAACTLAKAVMLDEHSIFPVSTTLNGEYGLSEVALSLPCVIGRQGVEKRLAVPLDEDELGKLRATADSIRGTMKIGGLIKS</sequence>
<keyword evidence="2 6" id="KW-0560">Oxidoreductase</keyword>
<evidence type="ECO:0000256" key="4">
    <source>
        <dbReference type="PIRSR" id="PIRSR000102-1"/>
    </source>
</evidence>
<proteinExistence type="inferred from homology"/>
<feature type="binding site" evidence="5">
    <location>
        <position position="100"/>
    </location>
    <ligand>
        <name>NAD(+)</name>
        <dbReference type="ChEBI" id="CHEBI:57540"/>
    </ligand>
</feature>
<evidence type="ECO:0000313" key="9">
    <source>
        <dbReference type="EMBL" id="GGL47375.1"/>
    </source>
</evidence>
<evidence type="ECO:0000259" key="8">
    <source>
        <dbReference type="Pfam" id="PF02866"/>
    </source>
</evidence>
<dbReference type="InterPro" id="IPR001236">
    <property type="entry name" value="Lactate/malate_DH_N"/>
</dbReference>
<feature type="domain" description="Lactate/malate dehydrogenase N-terminal" evidence="7">
    <location>
        <begin position="5"/>
        <end position="147"/>
    </location>
</feature>